<comment type="caution">
    <text evidence="2">The sequence shown here is derived from an EMBL/GenBank/DDBJ whole genome shotgun (WGS) entry which is preliminary data.</text>
</comment>
<reference evidence="2 3" key="1">
    <citation type="submission" date="2020-08" db="EMBL/GenBank/DDBJ databases">
        <title>Plant Genome Project.</title>
        <authorList>
            <person name="Zhang R.-G."/>
        </authorList>
    </citation>
    <scope>NUCLEOTIDE SEQUENCE [LARGE SCALE GENOMIC DNA]</scope>
    <source>
        <tissue evidence="2">Rhizome</tissue>
    </source>
</reference>
<evidence type="ECO:0000313" key="3">
    <source>
        <dbReference type="Proteomes" id="UP000734854"/>
    </source>
</evidence>
<evidence type="ECO:0000313" key="2">
    <source>
        <dbReference type="EMBL" id="KAG6531458.1"/>
    </source>
</evidence>
<dbReference type="Pfam" id="PF07939">
    <property type="entry name" value="DUF1685"/>
    <property type="match status" value="1"/>
</dbReference>
<dbReference type="PANTHER" id="PTHR31865">
    <property type="entry name" value="OSJNBA0071G03.3 PROTEIN"/>
    <property type="match status" value="1"/>
</dbReference>
<evidence type="ECO:0000256" key="1">
    <source>
        <dbReference type="SAM" id="MobiDB-lite"/>
    </source>
</evidence>
<protein>
    <submittedName>
        <fullName evidence="2">Uncharacterized protein</fullName>
    </submittedName>
</protein>
<dbReference type="EMBL" id="JACMSC010000002">
    <property type="protein sequence ID" value="KAG6531458.1"/>
    <property type="molecule type" value="Genomic_DNA"/>
</dbReference>
<sequence length="238" mass="26945">MDRRKEEVDCLLREAEEGKEAAEFPDERSLMRQPSGAIGDGATDGSEGGNKRKKKLTKQLSMQETTREARWEKRRRQILEKRQRLVAVEEEEKVAAVEEKEEEGEGKGRRVRSRLRSLTDEDLDELKGCIELGFGFSEEEGGHDLRHTLPALDLYFAVNRLRNCSSSSGFSTDTSSPPALSPRSNDGSSSSGDSWKICNLGIKKRKKIITFFWDDPLLVKTRLRHWAQAVACSLRQSC</sequence>
<feature type="region of interest" description="Disordered" evidence="1">
    <location>
        <begin position="90"/>
        <end position="112"/>
    </location>
</feature>
<feature type="compositionally biased region" description="Low complexity" evidence="1">
    <location>
        <begin position="167"/>
        <end position="176"/>
    </location>
</feature>
<organism evidence="2 3">
    <name type="scientific">Zingiber officinale</name>
    <name type="common">Ginger</name>
    <name type="synonym">Amomum zingiber</name>
    <dbReference type="NCBI Taxonomy" id="94328"/>
    <lineage>
        <taxon>Eukaryota</taxon>
        <taxon>Viridiplantae</taxon>
        <taxon>Streptophyta</taxon>
        <taxon>Embryophyta</taxon>
        <taxon>Tracheophyta</taxon>
        <taxon>Spermatophyta</taxon>
        <taxon>Magnoliopsida</taxon>
        <taxon>Liliopsida</taxon>
        <taxon>Zingiberales</taxon>
        <taxon>Zingiberaceae</taxon>
        <taxon>Zingiber</taxon>
    </lineage>
</organism>
<feature type="compositionally biased region" description="Basic and acidic residues" evidence="1">
    <location>
        <begin position="1"/>
        <end position="30"/>
    </location>
</feature>
<dbReference type="PANTHER" id="PTHR31865:SF3">
    <property type="entry name" value="PHOSPHODIESTERASE EPSILON-1, PUTATIVE (DUF1685)-RELATED"/>
    <property type="match status" value="1"/>
</dbReference>
<accession>A0A8J5HQT0</accession>
<feature type="region of interest" description="Disordered" evidence="1">
    <location>
        <begin position="1"/>
        <end position="71"/>
    </location>
</feature>
<feature type="compositionally biased region" description="Low complexity" evidence="1">
    <location>
        <begin position="184"/>
        <end position="193"/>
    </location>
</feature>
<keyword evidence="3" id="KW-1185">Reference proteome</keyword>
<name>A0A8J5HQT0_ZINOF</name>
<proteinExistence type="predicted"/>
<dbReference type="InterPro" id="IPR012881">
    <property type="entry name" value="DUF1685"/>
</dbReference>
<feature type="region of interest" description="Disordered" evidence="1">
    <location>
        <begin position="167"/>
        <end position="193"/>
    </location>
</feature>
<dbReference type="Proteomes" id="UP000734854">
    <property type="component" value="Unassembled WGS sequence"/>
</dbReference>
<dbReference type="AlphaFoldDB" id="A0A8J5HQT0"/>
<gene>
    <name evidence="2" type="ORF">ZIOFF_005265</name>
</gene>